<name>A0ABW4S1F4_9RHOB</name>
<gene>
    <name evidence="1" type="ORF">ACFSGJ_00335</name>
</gene>
<comment type="caution">
    <text evidence="1">The sequence shown here is derived from an EMBL/GenBank/DDBJ whole genome shotgun (WGS) entry which is preliminary data.</text>
</comment>
<keyword evidence="2" id="KW-1185">Reference proteome</keyword>
<accession>A0ABW4S1F4</accession>
<evidence type="ECO:0000313" key="2">
    <source>
        <dbReference type="Proteomes" id="UP001597353"/>
    </source>
</evidence>
<reference evidence="2" key="1">
    <citation type="journal article" date="2019" name="Int. J. Syst. Evol. Microbiol.">
        <title>The Global Catalogue of Microorganisms (GCM) 10K type strain sequencing project: providing services to taxonomists for standard genome sequencing and annotation.</title>
        <authorList>
            <consortium name="The Broad Institute Genomics Platform"/>
            <consortium name="The Broad Institute Genome Sequencing Center for Infectious Disease"/>
            <person name="Wu L."/>
            <person name="Ma J."/>
        </authorList>
    </citation>
    <scope>NUCLEOTIDE SEQUENCE [LARGE SCALE GENOMIC DNA]</scope>
    <source>
        <strain evidence="2">CGMCC 4.7242</strain>
    </source>
</reference>
<dbReference type="Proteomes" id="UP001597353">
    <property type="component" value="Unassembled WGS sequence"/>
</dbReference>
<sequence>MIGDRIRARDGSARRRCPRPAVDPGEAFFRFERLTSWQDRVATYVGQLYRPSHRLTARY</sequence>
<protein>
    <submittedName>
        <fullName evidence="1">Uncharacterized protein</fullName>
    </submittedName>
</protein>
<dbReference type="EMBL" id="JBHUGH010000001">
    <property type="protein sequence ID" value="MFD1910654.1"/>
    <property type="molecule type" value="Genomic_DNA"/>
</dbReference>
<dbReference type="RefSeq" id="WP_390258462.1">
    <property type="nucleotide sequence ID" value="NZ_JBHUGH010000001.1"/>
</dbReference>
<evidence type="ECO:0000313" key="1">
    <source>
        <dbReference type="EMBL" id="MFD1910654.1"/>
    </source>
</evidence>
<organism evidence="1 2">
    <name type="scientific">Halodurantibacterium flavum</name>
    <dbReference type="NCBI Taxonomy" id="1382802"/>
    <lineage>
        <taxon>Bacteria</taxon>
        <taxon>Pseudomonadati</taxon>
        <taxon>Pseudomonadota</taxon>
        <taxon>Alphaproteobacteria</taxon>
        <taxon>Rhodobacterales</taxon>
        <taxon>Paracoccaceae</taxon>
        <taxon>Halodurantibacterium</taxon>
    </lineage>
</organism>
<proteinExistence type="predicted"/>